<dbReference type="GO" id="GO:0015204">
    <property type="term" value="F:urea transmembrane transporter activity"/>
    <property type="evidence" value="ECO:0007669"/>
    <property type="project" value="InterPro"/>
</dbReference>
<dbReference type="Gene3D" id="1.10.3430.10">
    <property type="entry name" value="Ammonium transporter AmtB like domains"/>
    <property type="match status" value="1"/>
</dbReference>
<dbReference type="GO" id="GO:0005886">
    <property type="term" value="C:plasma membrane"/>
    <property type="evidence" value="ECO:0007669"/>
    <property type="project" value="UniProtKB-SubCell"/>
</dbReference>
<evidence type="ECO:0000313" key="10">
    <source>
        <dbReference type="Proteomes" id="UP000235965"/>
    </source>
</evidence>
<proteinExistence type="inferred from homology"/>
<evidence type="ECO:0000256" key="8">
    <source>
        <dbReference type="SAM" id="Phobius"/>
    </source>
</evidence>
<dbReference type="Pfam" id="PF03253">
    <property type="entry name" value="UT"/>
    <property type="match status" value="1"/>
</dbReference>
<keyword evidence="6 8" id="KW-0472">Membrane</keyword>
<feature type="transmembrane region" description="Helical" evidence="8">
    <location>
        <begin position="120"/>
        <end position="139"/>
    </location>
</feature>
<name>A0A2J7RD51_9NEOP</name>
<sequence length="493" mass="53474">MSNIGSSSNPSANNRRFGDKVSIPRQWLSFAGDCAPLRKYLASRSYGSGWAPLKFVDALFRGYGQVVFANNPISGVLIFISLTVADPLVSAAGLLTASVGLLGSIVILPQPPEILSQGVTVFNSLLIGLITTGTLPTHYGLTLETWHWFSMIIAATTSVYVESALGNILGSLCRFPLPYLTVPFNIVQQLLFLTVISITTLNATDTPPIATHHMTSQPPLLVPSSLISIERLRQVPVDTTQPTLLSNLNALKETSPPGILIDGSTTDTDIFFGDVLEDHTTHTDTLSTQHIAVTPSEAADFEDNFPYGQIVSKSTQETVREYDRNANVRLDSKLTVTDSESIQTFTIGANDFEQKETSVTTLAPDHKQFALTESSQNASNSHLQPNSASSVHNNVELMQDAHSYTEGEVYETGDHQSIASIVMDSTTSEMTPLFSTSRTSNFNEDDVLLAEETVTIRLKRSISLEATERNPLTPHQNASFGIVEPVVDWGGVS</sequence>
<accession>A0A2J7RD51</accession>
<comment type="similarity">
    <text evidence="2">Belongs to the urea transporter family.</text>
</comment>
<dbReference type="InterPro" id="IPR004937">
    <property type="entry name" value="Urea_transporter"/>
</dbReference>
<dbReference type="AlphaFoldDB" id="A0A2J7RD51"/>
<evidence type="ECO:0000313" key="9">
    <source>
        <dbReference type="EMBL" id="PNF38764.1"/>
    </source>
</evidence>
<dbReference type="PANTHER" id="PTHR10464:SF4">
    <property type="entry name" value="UREA TRANSPORTER"/>
    <property type="match status" value="1"/>
</dbReference>
<dbReference type="InParanoid" id="A0A2J7RD51"/>
<feature type="transmembrane region" description="Helical" evidence="8">
    <location>
        <begin position="145"/>
        <end position="165"/>
    </location>
</feature>
<reference evidence="9 10" key="1">
    <citation type="submission" date="2017-12" db="EMBL/GenBank/DDBJ databases">
        <title>Hemimetabolous genomes reveal molecular basis of termite eusociality.</title>
        <authorList>
            <person name="Harrison M.C."/>
            <person name="Jongepier E."/>
            <person name="Robertson H.M."/>
            <person name="Arning N."/>
            <person name="Bitard-Feildel T."/>
            <person name="Chao H."/>
            <person name="Childers C.P."/>
            <person name="Dinh H."/>
            <person name="Doddapaneni H."/>
            <person name="Dugan S."/>
            <person name="Gowin J."/>
            <person name="Greiner C."/>
            <person name="Han Y."/>
            <person name="Hu H."/>
            <person name="Hughes D.S.T."/>
            <person name="Huylmans A.-K."/>
            <person name="Kemena C."/>
            <person name="Kremer L.P.M."/>
            <person name="Lee S.L."/>
            <person name="Lopez-Ezquerra A."/>
            <person name="Mallet L."/>
            <person name="Monroy-Kuhn J.M."/>
            <person name="Moser A."/>
            <person name="Murali S.C."/>
            <person name="Muzny D.M."/>
            <person name="Otani S."/>
            <person name="Piulachs M.-D."/>
            <person name="Poelchau M."/>
            <person name="Qu J."/>
            <person name="Schaub F."/>
            <person name="Wada-Katsumata A."/>
            <person name="Worley K.C."/>
            <person name="Xie Q."/>
            <person name="Ylla G."/>
            <person name="Poulsen M."/>
            <person name="Gibbs R.A."/>
            <person name="Schal C."/>
            <person name="Richards S."/>
            <person name="Belles X."/>
            <person name="Korb J."/>
            <person name="Bornberg-Bauer E."/>
        </authorList>
    </citation>
    <scope>NUCLEOTIDE SEQUENCE [LARGE SCALE GENOMIC DNA]</scope>
    <source>
        <tissue evidence="9">Whole body</tissue>
    </source>
</reference>
<evidence type="ECO:0000256" key="4">
    <source>
        <dbReference type="ARBA" id="ARBA00022692"/>
    </source>
</evidence>
<organism evidence="9 10">
    <name type="scientific">Cryptotermes secundus</name>
    <dbReference type="NCBI Taxonomy" id="105785"/>
    <lineage>
        <taxon>Eukaryota</taxon>
        <taxon>Metazoa</taxon>
        <taxon>Ecdysozoa</taxon>
        <taxon>Arthropoda</taxon>
        <taxon>Hexapoda</taxon>
        <taxon>Insecta</taxon>
        <taxon>Pterygota</taxon>
        <taxon>Neoptera</taxon>
        <taxon>Polyneoptera</taxon>
        <taxon>Dictyoptera</taxon>
        <taxon>Blattodea</taxon>
        <taxon>Blattoidea</taxon>
        <taxon>Termitoidae</taxon>
        <taxon>Kalotermitidae</taxon>
        <taxon>Cryptotermitinae</taxon>
        <taxon>Cryptotermes</taxon>
    </lineage>
</organism>
<evidence type="ECO:0000256" key="7">
    <source>
        <dbReference type="ARBA" id="ARBA00033993"/>
    </source>
</evidence>
<evidence type="ECO:0000256" key="5">
    <source>
        <dbReference type="ARBA" id="ARBA00022989"/>
    </source>
</evidence>
<evidence type="ECO:0000256" key="2">
    <source>
        <dbReference type="ARBA" id="ARBA00005914"/>
    </source>
</evidence>
<dbReference type="OrthoDB" id="426293at2759"/>
<evidence type="ECO:0000256" key="1">
    <source>
        <dbReference type="ARBA" id="ARBA00004651"/>
    </source>
</evidence>
<keyword evidence="4 8" id="KW-0812">Transmembrane</keyword>
<dbReference type="PANTHER" id="PTHR10464">
    <property type="entry name" value="UREA TRANSPORTER"/>
    <property type="match status" value="1"/>
</dbReference>
<feature type="transmembrane region" description="Helical" evidence="8">
    <location>
        <begin position="88"/>
        <end position="108"/>
    </location>
</feature>
<dbReference type="Proteomes" id="UP000235965">
    <property type="component" value="Unassembled WGS sequence"/>
</dbReference>
<comment type="subcellular location">
    <subcellularLocation>
        <location evidence="1">Cell membrane</location>
        <topology evidence="1">Multi-pass membrane protein</topology>
    </subcellularLocation>
</comment>
<comment type="caution">
    <text evidence="9">The sequence shown here is derived from an EMBL/GenBank/DDBJ whole genome shotgun (WGS) entry which is preliminary data.</text>
</comment>
<keyword evidence="5 8" id="KW-1133">Transmembrane helix</keyword>
<protein>
    <submittedName>
        <fullName evidence="9">Uncharacterized protein</fullName>
    </submittedName>
</protein>
<keyword evidence="3" id="KW-1003">Cell membrane</keyword>
<dbReference type="InterPro" id="IPR029020">
    <property type="entry name" value="Ammonium/urea_transptr"/>
</dbReference>
<dbReference type="EMBL" id="NEVH01005300">
    <property type="protein sequence ID" value="PNF38764.1"/>
    <property type="molecule type" value="Genomic_DNA"/>
</dbReference>
<gene>
    <name evidence="9" type="ORF">B7P43_G14028</name>
</gene>
<evidence type="ECO:0000256" key="6">
    <source>
        <dbReference type="ARBA" id="ARBA00023136"/>
    </source>
</evidence>
<comment type="catalytic activity">
    <reaction evidence="7">
        <text>urea(in) = urea(out)</text>
        <dbReference type="Rhea" id="RHEA:32799"/>
        <dbReference type="ChEBI" id="CHEBI:16199"/>
    </reaction>
</comment>
<keyword evidence="10" id="KW-1185">Reference proteome</keyword>
<evidence type="ECO:0000256" key="3">
    <source>
        <dbReference type="ARBA" id="ARBA00022475"/>
    </source>
</evidence>
<feature type="transmembrane region" description="Helical" evidence="8">
    <location>
        <begin position="63"/>
        <end position="82"/>
    </location>
</feature>